<name>A0ABW7AR17_9ACTN</name>
<evidence type="ECO:0000313" key="1">
    <source>
        <dbReference type="EMBL" id="MFG1709857.1"/>
    </source>
</evidence>
<gene>
    <name evidence="1" type="ORF">ACFLIM_42500</name>
</gene>
<dbReference type="Proteomes" id="UP001603978">
    <property type="component" value="Unassembled WGS sequence"/>
</dbReference>
<protein>
    <submittedName>
        <fullName evidence="1">Uncharacterized protein</fullName>
    </submittedName>
</protein>
<comment type="caution">
    <text evidence="1">The sequence shown here is derived from an EMBL/GenBank/DDBJ whole genome shotgun (WGS) entry which is preliminary data.</text>
</comment>
<sequence>MGWTQAENDVADVMIWLRCNHGREVSYADIAARVQIANGHRLRRAVRVIAANRGDRLERFMPSTFGVEEQRGVVDGAGPVGAFFQPLVEVGAELGVDLQGADLAVFAVDAQFGLAAPGPRFVISEAGSGS</sequence>
<accession>A0ABW7AR17</accession>
<reference evidence="1 2" key="1">
    <citation type="submission" date="2024-10" db="EMBL/GenBank/DDBJ databases">
        <authorList>
            <person name="Topkara A.R."/>
            <person name="Saygin H."/>
        </authorList>
    </citation>
    <scope>NUCLEOTIDE SEQUENCE [LARGE SCALE GENOMIC DNA]</scope>
    <source>
        <strain evidence="1 2">M3C6</strain>
    </source>
</reference>
<keyword evidence="2" id="KW-1185">Reference proteome</keyword>
<organism evidence="1 2">
    <name type="scientific">Nonomuraea marmarensis</name>
    <dbReference type="NCBI Taxonomy" id="3351344"/>
    <lineage>
        <taxon>Bacteria</taxon>
        <taxon>Bacillati</taxon>
        <taxon>Actinomycetota</taxon>
        <taxon>Actinomycetes</taxon>
        <taxon>Streptosporangiales</taxon>
        <taxon>Streptosporangiaceae</taxon>
        <taxon>Nonomuraea</taxon>
    </lineage>
</organism>
<proteinExistence type="predicted"/>
<dbReference type="RefSeq" id="WP_393175076.1">
    <property type="nucleotide sequence ID" value="NZ_JBICRM010000040.1"/>
</dbReference>
<evidence type="ECO:0000313" key="2">
    <source>
        <dbReference type="Proteomes" id="UP001603978"/>
    </source>
</evidence>
<dbReference type="EMBL" id="JBICRM010000040">
    <property type="protein sequence ID" value="MFG1709857.1"/>
    <property type="molecule type" value="Genomic_DNA"/>
</dbReference>